<evidence type="ECO:0000256" key="1">
    <source>
        <dbReference type="SAM" id="MobiDB-lite"/>
    </source>
</evidence>
<accession>A0ABT2RYP5</accession>
<comment type="caution">
    <text evidence="3">The sequence shown here is derived from an EMBL/GenBank/DDBJ whole genome shotgun (WGS) entry which is preliminary data.</text>
</comment>
<protein>
    <submittedName>
        <fullName evidence="3">DUF6128 domain-containing protein</fullName>
    </submittedName>
</protein>
<proteinExistence type="predicted"/>
<dbReference type="Proteomes" id="UP001652461">
    <property type="component" value="Unassembled WGS sequence"/>
</dbReference>
<reference evidence="3 4" key="1">
    <citation type="journal article" date="2021" name="ISME Commun">
        <title>Automated analysis of genomic sequences facilitates high-throughput and comprehensive description of bacteria.</title>
        <authorList>
            <person name="Hitch T.C.A."/>
        </authorList>
    </citation>
    <scope>NUCLEOTIDE SEQUENCE [LARGE SCALE GENOMIC DNA]</scope>
    <source>
        <strain evidence="3 4">Sanger_04</strain>
    </source>
</reference>
<dbReference type="InterPro" id="IPR046131">
    <property type="entry name" value="DUF6128"/>
</dbReference>
<evidence type="ECO:0000313" key="4">
    <source>
        <dbReference type="Proteomes" id="UP001652461"/>
    </source>
</evidence>
<dbReference type="EMBL" id="JAOQKC010000014">
    <property type="protein sequence ID" value="MCU6697457.1"/>
    <property type="molecule type" value="Genomic_DNA"/>
</dbReference>
<name>A0ABT2RYP5_9FIRM</name>
<organism evidence="3 4">
    <name type="scientific">Laedolimicola ammoniilytica</name>
    <dbReference type="NCBI Taxonomy" id="2981771"/>
    <lineage>
        <taxon>Bacteria</taxon>
        <taxon>Bacillati</taxon>
        <taxon>Bacillota</taxon>
        <taxon>Clostridia</taxon>
        <taxon>Lachnospirales</taxon>
        <taxon>Lachnospiraceae</taxon>
        <taxon>Laedolimicola</taxon>
    </lineage>
</organism>
<feature type="domain" description="DUF6128" evidence="2">
    <location>
        <begin position="256"/>
        <end position="361"/>
    </location>
</feature>
<dbReference type="RefSeq" id="WP_158363897.1">
    <property type="nucleotide sequence ID" value="NZ_JAOQKC010000014.1"/>
</dbReference>
<evidence type="ECO:0000259" key="2">
    <source>
        <dbReference type="Pfam" id="PF19623"/>
    </source>
</evidence>
<evidence type="ECO:0000313" key="3">
    <source>
        <dbReference type="EMBL" id="MCU6697457.1"/>
    </source>
</evidence>
<feature type="region of interest" description="Disordered" evidence="1">
    <location>
        <begin position="198"/>
        <end position="248"/>
    </location>
</feature>
<gene>
    <name evidence="3" type="ORF">OCV63_11220</name>
</gene>
<sequence length="365" mass="42011">MSDYKRFVSYIYGYKQGEKGESTGFVKVNARGGECRIWVHVRGFYTHHQEPYRVYAFKQRKEGLEGQYLGELESRNGALEWDGVTKTDSLMGGFSLEESRGIYIEGGNRIYAAEWDDYPVDVERFVAAGEKKKIAPPVRKEKITGALENKAERVIPWQQAKPDIKIVVQNRDNTPATPLAVDLQTELDRRATALYAADLPADAPEPGKESENPDTASKLKIAETSSEKTENPESCKSPEKQPPADPKKEQWEYLVKHFPVMRYQDRNGGVIFSIRLGSRDLNRVPRDKWELGNNSFLLHGFYQYKHLLLLRRETEDYIGYYLGVPGVYNEREQMLASMFGFEEFRLMKGQETRDGSFGYWCRTLR</sequence>
<feature type="compositionally biased region" description="Basic and acidic residues" evidence="1">
    <location>
        <begin position="225"/>
        <end position="239"/>
    </location>
</feature>
<keyword evidence="4" id="KW-1185">Reference proteome</keyword>
<dbReference type="Pfam" id="PF19623">
    <property type="entry name" value="DUF6128"/>
    <property type="match status" value="1"/>
</dbReference>